<sequence length="33" mass="4038">MLIVVLYILYIAYNTKKYSDSSKYFKHFLSLQF</sequence>
<name>A0A8S5PTJ4_9CAUD</name>
<protein>
    <submittedName>
        <fullName evidence="1">Uncharacterized protein</fullName>
    </submittedName>
</protein>
<proteinExistence type="predicted"/>
<organism evidence="1">
    <name type="scientific">Siphoviridae sp. ct96x5</name>
    <dbReference type="NCBI Taxonomy" id="2825367"/>
    <lineage>
        <taxon>Viruses</taxon>
        <taxon>Duplodnaviria</taxon>
        <taxon>Heunggongvirae</taxon>
        <taxon>Uroviricota</taxon>
        <taxon>Caudoviricetes</taxon>
    </lineage>
</organism>
<reference evidence="1" key="1">
    <citation type="journal article" date="2021" name="Proc. Natl. Acad. Sci. U.S.A.">
        <title>A Catalog of Tens of Thousands of Viruses from Human Metagenomes Reveals Hidden Associations with Chronic Diseases.</title>
        <authorList>
            <person name="Tisza M.J."/>
            <person name="Buck C.B."/>
        </authorList>
    </citation>
    <scope>NUCLEOTIDE SEQUENCE</scope>
    <source>
        <strain evidence="1">Ct96x5</strain>
    </source>
</reference>
<evidence type="ECO:0000313" key="1">
    <source>
        <dbReference type="EMBL" id="DAE09572.1"/>
    </source>
</evidence>
<dbReference type="EMBL" id="BK015488">
    <property type="protein sequence ID" value="DAE09572.1"/>
    <property type="molecule type" value="Genomic_DNA"/>
</dbReference>
<accession>A0A8S5PTJ4</accession>